<dbReference type="InterPro" id="IPR051810">
    <property type="entry name" value="Precorrin_MeTrfase"/>
</dbReference>
<dbReference type="EMBL" id="FPHG01000038">
    <property type="protein sequence ID" value="SFV59381.1"/>
    <property type="molecule type" value="Genomic_DNA"/>
</dbReference>
<dbReference type="InterPro" id="IPR014777">
    <property type="entry name" value="4pyrrole_Mease_sub1"/>
</dbReference>
<evidence type="ECO:0000313" key="7">
    <source>
        <dbReference type="EMBL" id="SFV59381.1"/>
    </source>
</evidence>
<dbReference type="Pfam" id="PF00590">
    <property type="entry name" value="TP_methylase"/>
    <property type="match status" value="1"/>
</dbReference>
<dbReference type="InterPro" id="IPR006363">
    <property type="entry name" value="Cbl_synth_CobJ/CibH_dom"/>
</dbReference>
<dbReference type="InterPro" id="IPR035996">
    <property type="entry name" value="4pyrrol_Methylase_sf"/>
</dbReference>
<dbReference type="PANTHER" id="PTHR47036">
    <property type="entry name" value="COBALT-FACTOR III C(17)-METHYLTRANSFERASE-RELATED"/>
    <property type="match status" value="1"/>
</dbReference>
<dbReference type="GO" id="GO:0009236">
    <property type="term" value="P:cobalamin biosynthetic process"/>
    <property type="evidence" value="ECO:0007669"/>
    <property type="project" value="UniProtKB-UniPathway"/>
</dbReference>
<dbReference type="InterPro" id="IPR000878">
    <property type="entry name" value="4pyrrol_Mease"/>
</dbReference>
<feature type="domain" description="Tetrapyrrole methylase" evidence="6">
    <location>
        <begin position="3"/>
        <end position="211"/>
    </location>
</feature>
<keyword evidence="4 7" id="KW-0808">Transferase</keyword>
<dbReference type="Gene3D" id="3.40.1010.10">
    <property type="entry name" value="Cobalt-precorrin-4 Transmethylase, Domain 1"/>
    <property type="match status" value="1"/>
</dbReference>
<dbReference type="UniPathway" id="UPA00148"/>
<dbReference type="GO" id="GO:0008168">
    <property type="term" value="F:methyltransferase activity"/>
    <property type="evidence" value="ECO:0007669"/>
    <property type="project" value="UniProtKB-KW"/>
</dbReference>
<dbReference type="AlphaFoldDB" id="A0A1W1C0Z3"/>
<dbReference type="PANTHER" id="PTHR47036:SF1">
    <property type="entry name" value="COBALT-FACTOR III C(17)-METHYLTRANSFERASE-RELATED"/>
    <property type="match status" value="1"/>
</dbReference>
<evidence type="ECO:0000256" key="5">
    <source>
        <dbReference type="ARBA" id="ARBA00022691"/>
    </source>
</evidence>
<name>A0A1W1C0Z3_9ZZZZ</name>
<dbReference type="CDD" id="cd11646">
    <property type="entry name" value="Precorrin_3B_C17_MT"/>
    <property type="match status" value="1"/>
</dbReference>
<accession>A0A1W1C0Z3</accession>
<protein>
    <submittedName>
        <fullName evidence="7">Cobalt-precorrin-3b C17-methyltransferase</fullName>
    </submittedName>
</protein>
<evidence type="ECO:0000256" key="2">
    <source>
        <dbReference type="ARBA" id="ARBA00022573"/>
    </source>
</evidence>
<keyword evidence="5" id="KW-0949">S-adenosyl-L-methionine</keyword>
<keyword evidence="2" id="KW-0169">Cobalamin biosynthesis</keyword>
<gene>
    <name evidence="7" type="ORF">MNB_SV-9-740</name>
</gene>
<evidence type="ECO:0000256" key="4">
    <source>
        <dbReference type="ARBA" id="ARBA00022679"/>
    </source>
</evidence>
<dbReference type="InterPro" id="IPR014776">
    <property type="entry name" value="4pyrrole_Mease_sub2"/>
</dbReference>
<dbReference type="GO" id="GO:0032259">
    <property type="term" value="P:methylation"/>
    <property type="evidence" value="ECO:0007669"/>
    <property type="project" value="UniProtKB-KW"/>
</dbReference>
<proteinExistence type="predicted"/>
<evidence type="ECO:0000256" key="1">
    <source>
        <dbReference type="ARBA" id="ARBA00004953"/>
    </source>
</evidence>
<evidence type="ECO:0000259" key="6">
    <source>
        <dbReference type="Pfam" id="PF00590"/>
    </source>
</evidence>
<organism evidence="7">
    <name type="scientific">hydrothermal vent metagenome</name>
    <dbReference type="NCBI Taxonomy" id="652676"/>
    <lineage>
        <taxon>unclassified sequences</taxon>
        <taxon>metagenomes</taxon>
        <taxon>ecological metagenomes</taxon>
    </lineage>
</organism>
<dbReference type="Gene3D" id="3.30.950.10">
    <property type="entry name" value="Methyltransferase, Cobalt-precorrin-4 Transmethylase, Domain 2"/>
    <property type="match status" value="1"/>
</dbReference>
<reference evidence="7" key="1">
    <citation type="submission" date="2016-10" db="EMBL/GenBank/DDBJ databases">
        <authorList>
            <person name="de Groot N.N."/>
        </authorList>
    </citation>
    <scope>NUCLEOTIDE SEQUENCE</scope>
</reference>
<dbReference type="SUPFAM" id="SSF53790">
    <property type="entry name" value="Tetrapyrrole methylase"/>
    <property type="match status" value="1"/>
</dbReference>
<evidence type="ECO:0000256" key="3">
    <source>
        <dbReference type="ARBA" id="ARBA00022603"/>
    </source>
</evidence>
<keyword evidence="3 7" id="KW-0489">Methyltransferase</keyword>
<comment type="pathway">
    <text evidence="1">Cofactor biosynthesis; adenosylcobalamin biosynthesis.</text>
</comment>
<sequence length="266" mass="29486">MGKLQLVSTGAGGSRYLTNEAIMAIKEADLVVGYTKYIKDLKEYLKDKETYTSGMTKEIERATYAVESAKEGRNVVLISNGDANVYAMGSLVVELLDVKGYWNDIEYISLAGITSVLALASEVGAPLSQDFCLISLSDRLTDFDLIQKRVKLALECDFVIAIYNPKSRSRLEPYRGMLEKLSNISPDRVVVVGRDLGREKQFIEIITAKELIDAGVENDKVNMSTTILIGNSTTKLTSNGKVLTPRGYLSKYDLTGAEKNEWRKEN</sequence>